<dbReference type="EMBL" id="KB202917">
    <property type="protein sequence ID" value="ESO87371.1"/>
    <property type="molecule type" value="Genomic_DNA"/>
</dbReference>
<name>V4A278_LOTGI</name>
<reference evidence="2 3" key="1">
    <citation type="journal article" date="2013" name="Nature">
        <title>Insights into bilaterian evolution from three spiralian genomes.</title>
        <authorList>
            <person name="Simakov O."/>
            <person name="Marletaz F."/>
            <person name="Cho S.J."/>
            <person name="Edsinger-Gonzales E."/>
            <person name="Havlak P."/>
            <person name="Hellsten U."/>
            <person name="Kuo D.H."/>
            <person name="Larsson T."/>
            <person name="Lv J."/>
            <person name="Arendt D."/>
            <person name="Savage R."/>
            <person name="Osoegawa K."/>
            <person name="de Jong P."/>
            <person name="Grimwood J."/>
            <person name="Chapman J.A."/>
            <person name="Shapiro H."/>
            <person name="Aerts A."/>
            <person name="Otillar R.P."/>
            <person name="Terry A.Y."/>
            <person name="Boore J.L."/>
            <person name="Grigoriev I.V."/>
            <person name="Lindberg D.R."/>
            <person name="Seaver E.C."/>
            <person name="Weisblat D.A."/>
            <person name="Putnam N.H."/>
            <person name="Rokhsar D.S."/>
        </authorList>
    </citation>
    <scope>NUCLEOTIDE SEQUENCE [LARGE SCALE GENOMIC DNA]</scope>
</reference>
<feature type="compositionally biased region" description="Basic and acidic residues" evidence="1">
    <location>
        <begin position="51"/>
        <end position="68"/>
    </location>
</feature>
<feature type="compositionally biased region" description="Low complexity" evidence="1">
    <location>
        <begin position="34"/>
        <end position="48"/>
    </location>
</feature>
<evidence type="ECO:0000313" key="3">
    <source>
        <dbReference type="Proteomes" id="UP000030746"/>
    </source>
</evidence>
<dbReference type="KEGG" id="lgi:LOTGIDRAFT_166515"/>
<dbReference type="HOGENOM" id="CLU_2017837_0_0_1"/>
<feature type="region of interest" description="Disordered" evidence="1">
    <location>
        <begin position="1"/>
        <end position="80"/>
    </location>
</feature>
<dbReference type="AlphaFoldDB" id="V4A278"/>
<dbReference type="RefSeq" id="XP_009061842.1">
    <property type="nucleotide sequence ID" value="XM_009063594.1"/>
</dbReference>
<keyword evidence="3" id="KW-1185">Reference proteome</keyword>
<dbReference type="Proteomes" id="UP000030746">
    <property type="component" value="Unassembled WGS sequence"/>
</dbReference>
<feature type="compositionally biased region" description="Polar residues" evidence="1">
    <location>
        <begin position="1"/>
        <end position="33"/>
    </location>
</feature>
<proteinExistence type="predicted"/>
<organism evidence="2 3">
    <name type="scientific">Lottia gigantea</name>
    <name type="common">Giant owl limpet</name>
    <dbReference type="NCBI Taxonomy" id="225164"/>
    <lineage>
        <taxon>Eukaryota</taxon>
        <taxon>Metazoa</taxon>
        <taxon>Spiralia</taxon>
        <taxon>Lophotrochozoa</taxon>
        <taxon>Mollusca</taxon>
        <taxon>Gastropoda</taxon>
        <taxon>Patellogastropoda</taxon>
        <taxon>Lottioidea</taxon>
        <taxon>Lottiidae</taxon>
        <taxon>Lottia</taxon>
    </lineage>
</organism>
<dbReference type="CTD" id="20240355"/>
<accession>V4A278</accession>
<gene>
    <name evidence="2" type="ORF">LOTGIDRAFT_166515</name>
</gene>
<sequence length="123" mass="13227">MAEESSGGNKSANVEDSTPENLENQNLAASSCVSPENSNSNEQNSTPSLEDAEKGKVKLAVEDNKSEDHSDDDEEELPFPGFSRRSLFLTSPVSVHYAGIGGNGETPFKLVISNFLCNHLNII</sequence>
<evidence type="ECO:0000256" key="1">
    <source>
        <dbReference type="SAM" id="MobiDB-lite"/>
    </source>
</evidence>
<protein>
    <submittedName>
        <fullName evidence="2">Uncharacterized protein</fullName>
    </submittedName>
</protein>
<evidence type="ECO:0000313" key="2">
    <source>
        <dbReference type="EMBL" id="ESO87371.1"/>
    </source>
</evidence>
<dbReference type="GeneID" id="20240355"/>